<dbReference type="Gene3D" id="3.40.50.150">
    <property type="entry name" value="Vaccinia Virus protein VP39"/>
    <property type="match status" value="1"/>
</dbReference>
<evidence type="ECO:0000313" key="1">
    <source>
        <dbReference type="EMBL" id="ANS63564.1"/>
    </source>
</evidence>
<protein>
    <submittedName>
        <fullName evidence="1">Uncharacterized protein</fullName>
    </submittedName>
</protein>
<name>A0A1B1M502_STRLN</name>
<dbReference type="EMBL" id="CP016438">
    <property type="protein sequence ID" value="ANS63564.1"/>
    <property type="molecule type" value="Genomic_DNA"/>
</dbReference>
<dbReference type="GO" id="GO:0008168">
    <property type="term" value="F:methyltransferase activity"/>
    <property type="evidence" value="ECO:0007669"/>
    <property type="project" value="UniProtKB-ARBA"/>
</dbReference>
<keyword evidence="2" id="KW-1185">Reference proteome</keyword>
<dbReference type="InterPro" id="IPR041698">
    <property type="entry name" value="Methyltransf_25"/>
</dbReference>
<dbReference type="KEGG" id="sls:SLINC_1340"/>
<evidence type="ECO:0000313" key="2">
    <source>
        <dbReference type="Proteomes" id="UP000092598"/>
    </source>
</evidence>
<accession>A0A1B1M502</accession>
<dbReference type="CDD" id="cd02440">
    <property type="entry name" value="AdoMet_MTases"/>
    <property type="match status" value="1"/>
</dbReference>
<dbReference type="AlphaFoldDB" id="A0A1B1M502"/>
<organism evidence="1 2">
    <name type="scientific">Streptomyces lincolnensis</name>
    <dbReference type="NCBI Taxonomy" id="1915"/>
    <lineage>
        <taxon>Bacteria</taxon>
        <taxon>Bacillati</taxon>
        <taxon>Actinomycetota</taxon>
        <taxon>Actinomycetes</taxon>
        <taxon>Kitasatosporales</taxon>
        <taxon>Streptomycetaceae</taxon>
        <taxon>Streptomyces</taxon>
    </lineage>
</organism>
<dbReference type="PATRIC" id="fig|1915.4.peg.1535"/>
<reference evidence="1 2" key="1">
    <citation type="submission" date="2016-07" db="EMBL/GenBank/DDBJ databases">
        <title>Enhancement of antibiotic productionsby engineered nitrateutilization in actinobacteria.</title>
        <authorList>
            <person name="Meng S.C."/>
        </authorList>
    </citation>
    <scope>NUCLEOTIDE SEQUENCE [LARGE SCALE GENOMIC DNA]</scope>
    <source>
        <strain evidence="1 2">NRRL 2936</strain>
    </source>
</reference>
<dbReference type="Proteomes" id="UP000092598">
    <property type="component" value="Chromosome"/>
</dbReference>
<proteinExistence type="predicted"/>
<sequence length="261" mass="27081">MAEPATMSRPGLVGDPATAGDLYGAAAEFYDLLAAPAWARLGPLLRRALEGVDPAHGPLLDVGAGTGLATEAAAEAVPGVRVLAVEPSAGMRIALATRLAGRPALADRVTVTAGTLHDVHLPRRLCAAVVLGVVGHLDPAERAALWRLLSERLAPGAPAVVDVLDRTAPPTGAPLRLATRRVGDLDYESWSEGADDGWTLTYRVRDGERVVREHAVPLPWSGVGIATVAEEAAAAGLVCTPLAPDFAVLRTTTPVTREETS</sequence>
<dbReference type="STRING" id="1915.SLINC_1340"/>
<gene>
    <name evidence="1" type="ORF">SLINC_1340</name>
</gene>
<dbReference type="InterPro" id="IPR029063">
    <property type="entry name" value="SAM-dependent_MTases_sf"/>
</dbReference>
<dbReference type="SUPFAM" id="SSF53335">
    <property type="entry name" value="S-adenosyl-L-methionine-dependent methyltransferases"/>
    <property type="match status" value="1"/>
</dbReference>
<dbReference type="Pfam" id="PF13649">
    <property type="entry name" value="Methyltransf_25"/>
    <property type="match status" value="1"/>
</dbReference>